<evidence type="ECO:0000256" key="1">
    <source>
        <dbReference type="ARBA" id="ARBA00004651"/>
    </source>
</evidence>
<accession>A0A1H7VNK3</accession>
<organism evidence="10 11">
    <name type="scientific">Mesobacillus persicus</name>
    <dbReference type="NCBI Taxonomy" id="930146"/>
    <lineage>
        <taxon>Bacteria</taxon>
        <taxon>Bacillati</taxon>
        <taxon>Bacillota</taxon>
        <taxon>Bacilli</taxon>
        <taxon>Bacillales</taxon>
        <taxon>Bacillaceae</taxon>
        <taxon>Mesobacillus</taxon>
    </lineage>
</organism>
<evidence type="ECO:0000256" key="7">
    <source>
        <dbReference type="SAM" id="Phobius"/>
    </source>
</evidence>
<reference evidence="11" key="1">
    <citation type="submission" date="2016-10" db="EMBL/GenBank/DDBJ databases">
        <authorList>
            <person name="Varghese N."/>
            <person name="Submissions S."/>
        </authorList>
    </citation>
    <scope>NUCLEOTIDE SEQUENCE [LARGE SCALE GENOMIC DNA]</scope>
    <source>
        <strain evidence="11">B48,IBRC-M 10115,DSM 25386,CECT 8001</strain>
    </source>
</reference>
<keyword evidence="11" id="KW-1185">Reference proteome</keyword>
<dbReference type="Pfam" id="PF20730">
    <property type="entry name" value="YetF_N"/>
    <property type="match status" value="1"/>
</dbReference>
<dbReference type="GO" id="GO:0005886">
    <property type="term" value="C:plasma membrane"/>
    <property type="evidence" value="ECO:0007669"/>
    <property type="project" value="UniProtKB-SubCell"/>
</dbReference>
<comment type="subcellular location">
    <subcellularLocation>
        <location evidence="1">Cell membrane</location>
        <topology evidence="1">Multi-pass membrane protein</topology>
    </subcellularLocation>
</comment>
<comment type="similarity">
    <text evidence="2">Belongs to the UPF0702 family.</text>
</comment>
<sequence length="230" mass="26168">MELQELFIRLTVSFFALLLLTMFMGRKEISQLTLFNFVSAMAIGTLGGSLIIDHSLSIRNGILALVGWTLLTLLIGYIDMKSRAFRKFIDGDPVIVIKQGRIMERALRKVQLDVDSLRAMLREKDVFSLTDVKFAIFEVDGTLSVMKNESIQTNRSNLKDKQEDTHFPVPTEVISDGIVNTNNLSKLNLDKKWLHRQLQQSGVHSVSEVFYAEVQQDGSLYIDKRQDFVP</sequence>
<keyword evidence="5 7" id="KW-1133">Transmembrane helix</keyword>
<evidence type="ECO:0000259" key="8">
    <source>
        <dbReference type="Pfam" id="PF04239"/>
    </source>
</evidence>
<dbReference type="Pfam" id="PF04239">
    <property type="entry name" value="DUF421"/>
    <property type="match status" value="1"/>
</dbReference>
<feature type="transmembrane region" description="Helical" evidence="7">
    <location>
        <begin position="58"/>
        <end position="78"/>
    </location>
</feature>
<keyword evidence="4 7" id="KW-0812">Transmembrane</keyword>
<dbReference type="PANTHER" id="PTHR34582:SF7">
    <property type="entry name" value="UPF0702 TRANSMEMBRANE PROTEIN YDFS"/>
    <property type="match status" value="1"/>
</dbReference>
<gene>
    <name evidence="10" type="ORF">SAMN05192533_10125</name>
</gene>
<feature type="transmembrane region" description="Helical" evidence="7">
    <location>
        <begin position="32"/>
        <end position="52"/>
    </location>
</feature>
<keyword evidence="6 7" id="KW-0472">Membrane</keyword>
<dbReference type="InterPro" id="IPR007353">
    <property type="entry name" value="DUF421"/>
</dbReference>
<name>A0A1H7VNK3_9BACI</name>
<evidence type="ECO:0000256" key="6">
    <source>
        <dbReference type="ARBA" id="ARBA00023136"/>
    </source>
</evidence>
<feature type="transmembrane region" description="Helical" evidence="7">
    <location>
        <begin position="6"/>
        <end position="25"/>
    </location>
</feature>
<keyword evidence="3" id="KW-1003">Cell membrane</keyword>
<evidence type="ECO:0000256" key="2">
    <source>
        <dbReference type="ARBA" id="ARBA00006448"/>
    </source>
</evidence>
<dbReference type="EMBL" id="FOBW01000001">
    <property type="protein sequence ID" value="SEM10425.1"/>
    <property type="molecule type" value="Genomic_DNA"/>
</dbReference>
<evidence type="ECO:0000313" key="11">
    <source>
        <dbReference type="Proteomes" id="UP000198553"/>
    </source>
</evidence>
<feature type="domain" description="YetF-like N-terminal transmembrane" evidence="9">
    <location>
        <begin position="5"/>
        <end position="78"/>
    </location>
</feature>
<dbReference type="AlphaFoldDB" id="A0A1H7VNK3"/>
<dbReference type="RefSeq" id="WP_090739944.1">
    <property type="nucleotide sequence ID" value="NZ_FOBW01000001.1"/>
</dbReference>
<evidence type="ECO:0000256" key="4">
    <source>
        <dbReference type="ARBA" id="ARBA00022692"/>
    </source>
</evidence>
<dbReference type="Proteomes" id="UP000198553">
    <property type="component" value="Unassembled WGS sequence"/>
</dbReference>
<feature type="domain" description="YetF C-terminal" evidence="8">
    <location>
        <begin position="80"/>
        <end position="215"/>
    </location>
</feature>
<dbReference type="InterPro" id="IPR023090">
    <property type="entry name" value="UPF0702_alpha/beta_dom_sf"/>
</dbReference>
<dbReference type="OrthoDB" id="9778331at2"/>
<evidence type="ECO:0000256" key="3">
    <source>
        <dbReference type="ARBA" id="ARBA00022475"/>
    </source>
</evidence>
<evidence type="ECO:0000313" key="10">
    <source>
        <dbReference type="EMBL" id="SEM10425.1"/>
    </source>
</evidence>
<dbReference type="PANTHER" id="PTHR34582">
    <property type="entry name" value="UPF0702 TRANSMEMBRANE PROTEIN YCAP"/>
    <property type="match status" value="1"/>
</dbReference>
<dbReference type="STRING" id="930146.SAMN05192533_10125"/>
<dbReference type="Gene3D" id="3.30.240.20">
    <property type="entry name" value="bsu07140 like domains"/>
    <property type="match status" value="2"/>
</dbReference>
<proteinExistence type="inferred from homology"/>
<protein>
    <submittedName>
        <fullName evidence="10">Uncharacterized membrane protein YcaP, DUF421 family</fullName>
    </submittedName>
</protein>
<dbReference type="InterPro" id="IPR048454">
    <property type="entry name" value="YetF_N"/>
</dbReference>
<evidence type="ECO:0000259" key="9">
    <source>
        <dbReference type="Pfam" id="PF20730"/>
    </source>
</evidence>
<evidence type="ECO:0000256" key="5">
    <source>
        <dbReference type="ARBA" id="ARBA00022989"/>
    </source>
</evidence>